<evidence type="ECO:0000256" key="1">
    <source>
        <dbReference type="SAM" id="Phobius"/>
    </source>
</evidence>
<accession>A0ABT9NCB9</accession>
<evidence type="ECO:0000259" key="2">
    <source>
        <dbReference type="Pfam" id="PF14258"/>
    </source>
</evidence>
<evidence type="ECO:0000313" key="4">
    <source>
        <dbReference type="Proteomes" id="UP001235966"/>
    </source>
</evidence>
<dbReference type="RefSeq" id="WP_278059290.1">
    <property type="nucleotide sequence ID" value="NZ_CP121247.1"/>
</dbReference>
<name>A0ABT9NCB9_9ACTO</name>
<sequence length="347" mass="36088">MSKRRWFALAVVLTLLVTLIIALTPGQPRKEAYAPDSVMPEGAGAFAALLEDRGASIAFHYSISDAVQTADSSTLIAIPWSVASALSTEHAEILRNSGARIVIFSDATTASLKHWGIDLTPRWAGAPTASGSGYSATVIGPISQVIDGPGTFPAAGGVVVGERAGLTLVADGSLLTNEKLAKNHNAALGLELFDSPSILWVSVNAVWSPAAPTPAPTLTYPWVIPTLIAACGVVLFAGAYAGRRFGPLVAERLPSAVDSRESRRGLALLYSKSADPARAAAVLRADAIARLAPSAGIARNASPDVVVATLSAHTGVEPAQLMNLLYTRPITTDAQLVEIQRELEGIS</sequence>
<keyword evidence="1" id="KW-0812">Transmembrane</keyword>
<dbReference type="Pfam" id="PF14258">
    <property type="entry name" value="DUF4350"/>
    <property type="match status" value="1"/>
</dbReference>
<keyword evidence="1" id="KW-0472">Membrane</keyword>
<gene>
    <name evidence="3" type="ORF">J2S49_001431</name>
</gene>
<reference evidence="3 4" key="1">
    <citation type="submission" date="2023-07" db="EMBL/GenBank/DDBJ databases">
        <title>Sequencing the genomes of 1000 actinobacteria strains.</title>
        <authorList>
            <person name="Klenk H.-P."/>
        </authorList>
    </citation>
    <scope>NUCLEOTIDE SEQUENCE [LARGE SCALE GENOMIC DNA]</scope>
    <source>
        <strain evidence="3 4">DSM 102162</strain>
    </source>
</reference>
<proteinExistence type="predicted"/>
<comment type="caution">
    <text evidence="3">The sequence shown here is derived from an EMBL/GenBank/DDBJ whole genome shotgun (WGS) entry which is preliminary data.</text>
</comment>
<organism evidence="3 4">
    <name type="scientific">Arcanobacterium wilhelmae</name>
    <dbReference type="NCBI Taxonomy" id="1803177"/>
    <lineage>
        <taxon>Bacteria</taxon>
        <taxon>Bacillati</taxon>
        <taxon>Actinomycetota</taxon>
        <taxon>Actinomycetes</taxon>
        <taxon>Actinomycetales</taxon>
        <taxon>Actinomycetaceae</taxon>
        <taxon>Arcanobacterium</taxon>
    </lineage>
</organism>
<dbReference type="EMBL" id="JAUSQW010000001">
    <property type="protein sequence ID" value="MDP9801355.1"/>
    <property type="molecule type" value="Genomic_DNA"/>
</dbReference>
<keyword evidence="1" id="KW-1133">Transmembrane helix</keyword>
<feature type="transmembrane region" description="Helical" evidence="1">
    <location>
        <begin position="222"/>
        <end position="242"/>
    </location>
</feature>
<feature type="domain" description="DUF4350" evidence="2">
    <location>
        <begin position="35"/>
        <end position="192"/>
    </location>
</feature>
<dbReference type="Proteomes" id="UP001235966">
    <property type="component" value="Unassembled WGS sequence"/>
</dbReference>
<evidence type="ECO:0000313" key="3">
    <source>
        <dbReference type="EMBL" id="MDP9801355.1"/>
    </source>
</evidence>
<dbReference type="InterPro" id="IPR025646">
    <property type="entry name" value="DUF4350"/>
</dbReference>
<keyword evidence="4" id="KW-1185">Reference proteome</keyword>
<protein>
    <recommendedName>
        <fullName evidence="2">DUF4350 domain-containing protein</fullName>
    </recommendedName>
</protein>